<name>A0ACC2FRM1_DALPE</name>
<sequence>MSCEEGASNDGGPNGLDLMDSVTFIDATLGSGSGCLATQLPDTPVKPPSKRAKSDSRENGEILEAIRELARKHDESFQKISSIEKTTVSTSKQMEKLTSIVQQLTMEVMQQKQTTEGMKDEIHALQAENKILKANIADCQRYSRNWSLKLHGVKEEDGEDVRCRVINILEMVALRIRDKLKEGVDIVHRIGPRRQDGSKRSIIILFALRLLRDAVWREAKGSKFLLDNNLRITEALSPEDKAAREKLWTLVKKARDEGKKASFRGPFVFINGKIIDSAEVTGTAGTSTGTHSESAPPEQPEPIQSSVSGVSNVPPAVLKPVHLAAS</sequence>
<dbReference type="EMBL" id="CM055750">
    <property type="protein sequence ID" value="KAJ7993966.1"/>
    <property type="molecule type" value="Genomic_DNA"/>
</dbReference>
<protein>
    <submittedName>
        <fullName evidence="1">Uncharacterized protein</fullName>
    </submittedName>
</protein>
<comment type="caution">
    <text evidence="1">The sequence shown here is derived from an EMBL/GenBank/DDBJ whole genome shotgun (WGS) entry which is preliminary data.</text>
</comment>
<proteinExistence type="predicted"/>
<gene>
    <name evidence="1" type="ORF">DPEC_G00261050</name>
</gene>
<accession>A0ACC2FRM1</accession>
<keyword evidence="2" id="KW-1185">Reference proteome</keyword>
<organism evidence="1 2">
    <name type="scientific">Dallia pectoralis</name>
    <name type="common">Alaska blackfish</name>
    <dbReference type="NCBI Taxonomy" id="75939"/>
    <lineage>
        <taxon>Eukaryota</taxon>
        <taxon>Metazoa</taxon>
        <taxon>Chordata</taxon>
        <taxon>Craniata</taxon>
        <taxon>Vertebrata</taxon>
        <taxon>Euteleostomi</taxon>
        <taxon>Actinopterygii</taxon>
        <taxon>Neopterygii</taxon>
        <taxon>Teleostei</taxon>
        <taxon>Protacanthopterygii</taxon>
        <taxon>Esociformes</taxon>
        <taxon>Umbridae</taxon>
        <taxon>Dallia</taxon>
    </lineage>
</organism>
<evidence type="ECO:0000313" key="1">
    <source>
        <dbReference type="EMBL" id="KAJ7993966.1"/>
    </source>
</evidence>
<reference evidence="1" key="1">
    <citation type="submission" date="2021-05" db="EMBL/GenBank/DDBJ databases">
        <authorList>
            <person name="Pan Q."/>
            <person name="Jouanno E."/>
            <person name="Zahm M."/>
            <person name="Klopp C."/>
            <person name="Cabau C."/>
            <person name="Louis A."/>
            <person name="Berthelot C."/>
            <person name="Parey E."/>
            <person name="Roest Crollius H."/>
            <person name="Montfort J."/>
            <person name="Robinson-Rechavi M."/>
            <person name="Bouchez O."/>
            <person name="Lampietro C."/>
            <person name="Lopez Roques C."/>
            <person name="Donnadieu C."/>
            <person name="Postlethwait J."/>
            <person name="Bobe J."/>
            <person name="Dillon D."/>
            <person name="Chandos A."/>
            <person name="von Hippel F."/>
            <person name="Guiguen Y."/>
        </authorList>
    </citation>
    <scope>NUCLEOTIDE SEQUENCE</scope>
    <source>
        <strain evidence="1">YG-Jan2019</strain>
    </source>
</reference>
<evidence type="ECO:0000313" key="2">
    <source>
        <dbReference type="Proteomes" id="UP001157502"/>
    </source>
</evidence>
<dbReference type="Proteomes" id="UP001157502">
    <property type="component" value="Chromosome 23"/>
</dbReference>